<organism evidence="5 6">
    <name type="scientific">Patiriisocius hiemis</name>
    <dbReference type="NCBI Taxonomy" id="3075604"/>
    <lineage>
        <taxon>Bacteria</taxon>
        <taxon>Pseudomonadati</taxon>
        <taxon>Bacteroidota</taxon>
        <taxon>Flavobacteriia</taxon>
        <taxon>Flavobacteriales</taxon>
        <taxon>Flavobacteriaceae</taxon>
        <taxon>Patiriisocius</taxon>
    </lineage>
</organism>
<dbReference type="Proteomes" id="UP001254488">
    <property type="component" value="Unassembled WGS sequence"/>
</dbReference>
<evidence type="ECO:0000313" key="6">
    <source>
        <dbReference type="Proteomes" id="UP001254488"/>
    </source>
</evidence>
<keyword evidence="3" id="KW-0057">Aromatic amino acid biosynthesis</keyword>
<sequence>MAKYGLIGKDIAYSFSKTFFTIKFENEKRKDTYHNFDIECLDKLCDIIKNNPDLKGLNITIPYKEEIIPHLDTINKEAQEIGAVNTIKFHRDGRLIGYNTDNYGFAKALANLLPIHEKTALILGTGGASKAVRYVLEAMGFNYKFVSRIKKENCLSYQELNRQIISQHFLIVNCTPLGTFPNVHDCPNIPYQYLTSNHVLFDLIYNPKQTEFLKRGFAKGAKIENGLKMLEYQAKKSWKIWKS</sequence>
<dbReference type="RefSeq" id="WP_311331623.1">
    <property type="nucleotide sequence ID" value="NZ_JAVRHZ010000001.1"/>
</dbReference>
<feature type="domain" description="Shikimate dehydrogenase substrate binding N-terminal" evidence="4">
    <location>
        <begin position="6"/>
        <end position="87"/>
    </location>
</feature>
<dbReference type="InterPro" id="IPR013708">
    <property type="entry name" value="Shikimate_DH-bd_N"/>
</dbReference>
<keyword evidence="6" id="KW-1185">Reference proteome</keyword>
<keyword evidence="2" id="KW-0560">Oxidoreductase</keyword>
<protein>
    <submittedName>
        <fullName evidence="5">Shikimate dehydrogenase</fullName>
    </submittedName>
</protein>
<evidence type="ECO:0000259" key="4">
    <source>
        <dbReference type="Pfam" id="PF08501"/>
    </source>
</evidence>
<reference evidence="5 6" key="1">
    <citation type="submission" date="2023-09" db="EMBL/GenBank/DDBJ databases">
        <authorList>
            <person name="Rey-Velasco X."/>
        </authorList>
    </citation>
    <scope>NUCLEOTIDE SEQUENCE [LARGE SCALE GENOMIC DNA]</scope>
    <source>
        <strain evidence="5 6">W242</strain>
    </source>
</reference>
<dbReference type="Gene3D" id="3.40.50.720">
    <property type="entry name" value="NAD(P)-binding Rossmann-like Domain"/>
    <property type="match status" value="1"/>
</dbReference>
<accession>A0ABU2Y916</accession>
<dbReference type="PANTHER" id="PTHR21089:SF1">
    <property type="entry name" value="BIFUNCTIONAL 3-DEHYDROQUINATE DEHYDRATASE_SHIKIMATE DEHYDROGENASE, CHLOROPLASTIC"/>
    <property type="match status" value="1"/>
</dbReference>
<evidence type="ECO:0000313" key="5">
    <source>
        <dbReference type="EMBL" id="MDT0554663.1"/>
    </source>
</evidence>
<dbReference type="SUPFAM" id="SSF53223">
    <property type="entry name" value="Aminoacid dehydrogenase-like, N-terminal domain"/>
    <property type="match status" value="1"/>
</dbReference>
<evidence type="ECO:0000256" key="3">
    <source>
        <dbReference type="ARBA" id="ARBA00023141"/>
    </source>
</evidence>
<dbReference type="Pfam" id="PF08501">
    <property type="entry name" value="Shikimate_dh_N"/>
    <property type="match status" value="1"/>
</dbReference>
<dbReference type="InterPro" id="IPR046346">
    <property type="entry name" value="Aminoacid_DH-like_N_sf"/>
</dbReference>
<comment type="caution">
    <text evidence="5">The sequence shown here is derived from an EMBL/GenBank/DDBJ whole genome shotgun (WGS) entry which is preliminary data.</text>
</comment>
<dbReference type="CDD" id="cd01065">
    <property type="entry name" value="NAD_bind_Shikimate_DH"/>
    <property type="match status" value="1"/>
</dbReference>
<evidence type="ECO:0000256" key="2">
    <source>
        <dbReference type="ARBA" id="ARBA00023002"/>
    </source>
</evidence>
<evidence type="ECO:0000256" key="1">
    <source>
        <dbReference type="ARBA" id="ARBA00004871"/>
    </source>
</evidence>
<proteinExistence type="predicted"/>
<comment type="pathway">
    <text evidence="1">Metabolic intermediate biosynthesis; chorismate biosynthesis; chorismate from D-erythrose 4-phosphate and phosphoenolpyruvate: step 4/7.</text>
</comment>
<dbReference type="PANTHER" id="PTHR21089">
    <property type="entry name" value="SHIKIMATE DEHYDROGENASE"/>
    <property type="match status" value="1"/>
</dbReference>
<dbReference type="EMBL" id="JAVRHZ010000001">
    <property type="protein sequence ID" value="MDT0554663.1"/>
    <property type="molecule type" value="Genomic_DNA"/>
</dbReference>
<gene>
    <name evidence="5" type="ORF">RM538_01505</name>
</gene>
<name>A0ABU2Y916_9FLAO</name>
<dbReference type="InterPro" id="IPR022893">
    <property type="entry name" value="Shikimate_DH_fam"/>
</dbReference>
<dbReference type="SUPFAM" id="SSF51735">
    <property type="entry name" value="NAD(P)-binding Rossmann-fold domains"/>
    <property type="match status" value="1"/>
</dbReference>
<dbReference type="Gene3D" id="3.40.50.10860">
    <property type="entry name" value="Leucine Dehydrogenase, chain A, domain 1"/>
    <property type="match status" value="1"/>
</dbReference>
<dbReference type="InterPro" id="IPR036291">
    <property type="entry name" value="NAD(P)-bd_dom_sf"/>
</dbReference>
<keyword evidence="3" id="KW-0028">Amino-acid biosynthesis</keyword>